<dbReference type="Gene3D" id="3.30.9.10">
    <property type="entry name" value="D-Amino Acid Oxidase, subunit A, domain 2"/>
    <property type="match status" value="1"/>
</dbReference>
<feature type="domain" description="FAD-binding" evidence="1">
    <location>
        <begin position="9"/>
        <end position="322"/>
    </location>
</feature>
<dbReference type="PANTHER" id="PTHR46865">
    <property type="entry name" value="OXIDOREDUCTASE-RELATED"/>
    <property type="match status" value="1"/>
</dbReference>
<evidence type="ECO:0000313" key="3">
    <source>
        <dbReference type="Proteomes" id="UP000320300"/>
    </source>
</evidence>
<organism evidence="2 3">
    <name type="scientific">Pedobacter westerhofensis</name>
    <dbReference type="NCBI Taxonomy" id="425512"/>
    <lineage>
        <taxon>Bacteria</taxon>
        <taxon>Pseudomonadati</taxon>
        <taxon>Bacteroidota</taxon>
        <taxon>Sphingobacteriia</taxon>
        <taxon>Sphingobacteriales</taxon>
        <taxon>Sphingobacteriaceae</taxon>
        <taxon>Pedobacter</taxon>
    </lineage>
</organism>
<dbReference type="EMBL" id="FXTN01000002">
    <property type="protein sequence ID" value="SMO45279.1"/>
    <property type="molecule type" value="Genomic_DNA"/>
</dbReference>
<dbReference type="InterPro" id="IPR051704">
    <property type="entry name" value="FAD_aromatic-hydroxylase"/>
</dbReference>
<dbReference type="Proteomes" id="UP000320300">
    <property type="component" value="Unassembled WGS sequence"/>
</dbReference>
<gene>
    <name evidence="2" type="ORF">SAMN06265348_102207</name>
</gene>
<name>A0A521BDZ3_9SPHI</name>
<dbReference type="Pfam" id="PF01494">
    <property type="entry name" value="FAD_binding_3"/>
    <property type="match status" value="1"/>
</dbReference>
<keyword evidence="3" id="KW-1185">Reference proteome</keyword>
<reference evidence="2 3" key="1">
    <citation type="submission" date="2017-05" db="EMBL/GenBank/DDBJ databases">
        <authorList>
            <person name="Varghese N."/>
            <person name="Submissions S."/>
        </authorList>
    </citation>
    <scope>NUCLEOTIDE SEQUENCE [LARGE SCALE GENOMIC DNA]</scope>
    <source>
        <strain evidence="2 3">DSM 19036</strain>
    </source>
</reference>
<accession>A0A521BDZ3</accession>
<protein>
    <submittedName>
        <fullName evidence="2">2-polyprenyl-6-methoxyphenol hydroxylase</fullName>
    </submittedName>
</protein>
<dbReference type="RefSeq" id="WP_142526891.1">
    <property type="nucleotide sequence ID" value="NZ_CBCSJO010000003.1"/>
</dbReference>
<proteinExistence type="predicted"/>
<evidence type="ECO:0000259" key="1">
    <source>
        <dbReference type="Pfam" id="PF01494"/>
    </source>
</evidence>
<evidence type="ECO:0000313" key="2">
    <source>
        <dbReference type="EMBL" id="SMO45279.1"/>
    </source>
</evidence>
<dbReference type="PANTHER" id="PTHR46865:SF2">
    <property type="entry name" value="MONOOXYGENASE"/>
    <property type="match status" value="1"/>
</dbReference>
<dbReference type="InterPro" id="IPR002938">
    <property type="entry name" value="FAD-bd"/>
</dbReference>
<dbReference type="OrthoDB" id="9766816at2"/>
<dbReference type="SUPFAM" id="SSF51905">
    <property type="entry name" value="FAD/NAD(P)-binding domain"/>
    <property type="match status" value="1"/>
</dbReference>
<dbReference type="PRINTS" id="PR00420">
    <property type="entry name" value="RNGMNOXGNASE"/>
</dbReference>
<dbReference type="AlphaFoldDB" id="A0A521BDZ3"/>
<dbReference type="InterPro" id="IPR036188">
    <property type="entry name" value="FAD/NAD-bd_sf"/>
</dbReference>
<dbReference type="GO" id="GO:0071949">
    <property type="term" value="F:FAD binding"/>
    <property type="evidence" value="ECO:0007669"/>
    <property type="project" value="InterPro"/>
</dbReference>
<sequence length="401" mass="44694">MTKKDVKKILVSGASVAGPTLAYWLHYYGFEVTVVERSAGLRLGGQNVDVKGPALQVIKRMGIEKEVIAANTTEIGLRFVNVKNETIGEFPKESALSMTQELEILRGDLVSILHQHTKDDVQYIFGDYITRLAEDQNAVAVTFASGKQVEFDLVISAEGIGSGTRKLVFAEEAKYKYLGLYTAYLTIQKTGNDSRWARWCNTAGGIVFLLRPDSYGTTRAAITFASAEMGYEKLPVEEQKAVLIQRIKNAGWESERLAGEIKKSEDLYFDRVSQVKMTKWSIGRCCLTGDAAWCVTPIAGKGIDLAMSGAYILAGELSRTENYREAFTNYENRMRNYVEDAQKLPPFVPGIVYPRSKFGVSILNAVVSFFASRPVQSLINLFNTKKKKKVEKHEIELPDYG</sequence>
<dbReference type="Gene3D" id="3.50.50.60">
    <property type="entry name" value="FAD/NAD(P)-binding domain"/>
    <property type="match status" value="1"/>
</dbReference>